<dbReference type="PANTHER" id="PTHR30576:SF0">
    <property type="entry name" value="UNDECAPRENYL-PHOSPHATE N-ACETYLGALACTOSAMINYL 1-PHOSPHATE TRANSFERASE-RELATED"/>
    <property type="match status" value="1"/>
</dbReference>
<name>I9QRG4_9BACT</name>
<dbReference type="AlphaFoldDB" id="I9QRG4"/>
<feature type="transmembrane region" description="Helical" evidence="2">
    <location>
        <begin position="40"/>
        <end position="61"/>
    </location>
</feature>
<evidence type="ECO:0000313" key="4">
    <source>
        <dbReference type="EMBL" id="EIY32266.1"/>
    </source>
</evidence>
<dbReference type="PANTHER" id="PTHR30576">
    <property type="entry name" value="COLANIC BIOSYNTHESIS UDP-GLUCOSE LIPID CARRIER TRANSFERASE"/>
    <property type="match status" value="1"/>
</dbReference>
<organism evidence="4 5">
    <name type="scientific">Phocaeicola dorei CL02T12C06</name>
    <dbReference type="NCBI Taxonomy" id="997876"/>
    <lineage>
        <taxon>Bacteria</taxon>
        <taxon>Pseudomonadati</taxon>
        <taxon>Bacteroidota</taxon>
        <taxon>Bacteroidia</taxon>
        <taxon>Bacteroidales</taxon>
        <taxon>Bacteroidaceae</taxon>
        <taxon>Phocaeicola</taxon>
    </lineage>
</organism>
<evidence type="ECO:0000256" key="2">
    <source>
        <dbReference type="SAM" id="Phobius"/>
    </source>
</evidence>
<dbReference type="RefSeq" id="WP_007846684.1">
    <property type="nucleotide sequence ID" value="NZ_JH724134.1"/>
</dbReference>
<dbReference type="PATRIC" id="fig|997876.3.peg.2888"/>
<keyword evidence="5" id="KW-1185">Reference proteome</keyword>
<gene>
    <name evidence="4" type="ORF">HMPREF1064_02809</name>
</gene>
<evidence type="ECO:0000259" key="3">
    <source>
        <dbReference type="Pfam" id="PF02397"/>
    </source>
</evidence>
<dbReference type="EMBL" id="AGXJ01000051">
    <property type="protein sequence ID" value="EIY32266.1"/>
    <property type="molecule type" value="Genomic_DNA"/>
</dbReference>
<evidence type="ECO:0000313" key="5">
    <source>
        <dbReference type="Proteomes" id="UP000005974"/>
    </source>
</evidence>
<sequence>MNEVKTKTLSMTGISPVHKTLYYEDAMSPAACRIKRCLDIAGSVIGLVISSPLFLIIYLAIKYEDHGPAIFRQERIGYRGKIFTLYKFRSMKVAAEANGKPALCQKDDKRLTRTGRFLREHHLDELPQLWNVLKGEMSFVGPRPERSFYVKQIMSINPDYQLLYQLRPGLFSPATLYNGYTDTMEKMLRRLRMDLEYLAARSLWLDTKIIILTIFSILTGKKF</sequence>
<reference evidence="4 5" key="1">
    <citation type="submission" date="2012-02" db="EMBL/GenBank/DDBJ databases">
        <title>The Genome Sequence of Bacteroides dorei CL02T12C06.</title>
        <authorList>
            <consortium name="The Broad Institute Genome Sequencing Platform"/>
            <person name="Earl A."/>
            <person name="Ward D."/>
            <person name="Feldgarden M."/>
            <person name="Gevers D."/>
            <person name="Zitomersky N.L."/>
            <person name="Coyne M.J."/>
            <person name="Comstock L.E."/>
            <person name="Young S.K."/>
            <person name="Zeng Q."/>
            <person name="Gargeya S."/>
            <person name="Fitzgerald M."/>
            <person name="Haas B."/>
            <person name="Abouelleil A."/>
            <person name="Alvarado L."/>
            <person name="Arachchi H.M."/>
            <person name="Berlin A."/>
            <person name="Chapman S.B."/>
            <person name="Gearin G."/>
            <person name="Goldberg J."/>
            <person name="Griggs A."/>
            <person name="Gujja S."/>
            <person name="Hansen M."/>
            <person name="Heiman D."/>
            <person name="Howarth C."/>
            <person name="Larimer J."/>
            <person name="Lui A."/>
            <person name="MacDonald P.J.P."/>
            <person name="McCowen C."/>
            <person name="Montmayeur A."/>
            <person name="Murphy C."/>
            <person name="Neiman D."/>
            <person name="Pearson M."/>
            <person name="Priest M."/>
            <person name="Roberts A."/>
            <person name="Saif S."/>
            <person name="Shea T."/>
            <person name="Sisk P."/>
            <person name="Stolte C."/>
            <person name="Sykes S."/>
            <person name="Wortman J."/>
            <person name="Nusbaum C."/>
            <person name="Birren B."/>
        </authorList>
    </citation>
    <scope>NUCLEOTIDE SEQUENCE [LARGE SCALE GENOMIC DNA]</scope>
    <source>
        <strain evidence="4 5">CL02T12C06</strain>
    </source>
</reference>
<keyword evidence="2" id="KW-0812">Transmembrane</keyword>
<keyword evidence="2" id="KW-0472">Membrane</keyword>
<dbReference type="OrthoDB" id="9808602at2"/>
<accession>I9QRG4</accession>
<feature type="domain" description="Bacterial sugar transferase" evidence="3">
    <location>
        <begin position="35"/>
        <end position="218"/>
    </location>
</feature>
<proteinExistence type="inferred from homology"/>
<comment type="caution">
    <text evidence="4">The sequence shown here is derived from an EMBL/GenBank/DDBJ whole genome shotgun (WGS) entry which is preliminary data.</text>
</comment>
<comment type="similarity">
    <text evidence="1">Belongs to the bacterial sugar transferase family.</text>
</comment>
<dbReference type="InterPro" id="IPR003362">
    <property type="entry name" value="Bact_transf"/>
</dbReference>
<keyword evidence="2" id="KW-1133">Transmembrane helix</keyword>
<evidence type="ECO:0000256" key="1">
    <source>
        <dbReference type="ARBA" id="ARBA00006464"/>
    </source>
</evidence>
<protein>
    <recommendedName>
        <fullName evidence="3">Bacterial sugar transferase domain-containing protein</fullName>
    </recommendedName>
</protein>
<dbReference type="Proteomes" id="UP000005974">
    <property type="component" value="Unassembled WGS sequence"/>
</dbReference>
<dbReference type="HOGENOM" id="CLU_024920_1_2_10"/>
<dbReference type="GO" id="GO:0016780">
    <property type="term" value="F:phosphotransferase activity, for other substituted phosphate groups"/>
    <property type="evidence" value="ECO:0007669"/>
    <property type="project" value="TreeGrafter"/>
</dbReference>
<dbReference type="Pfam" id="PF02397">
    <property type="entry name" value="Bac_transf"/>
    <property type="match status" value="1"/>
</dbReference>